<dbReference type="RefSeq" id="WP_203374328.1">
    <property type="nucleotide sequence ID" value="NZ_JAENHP010000001.1"/>
</dbReference>
<name>A0ABS2A561_9ACTN</name>
<reference evidence="3 4" key="1">
    <citation type="submission" date="2021-01" db="EMBL/GenBank/DDBJ databases">
        <title>Actinoplanes sp. nov. LDG1-06 isolated from lichen.</title>
        <authorList>
            <person name="Saeng-In P."/>
            <person name="Phongsopitanun W."/>
            <person name="Kanchanasin P."/>
            <person name="Yuki M."/>
            <person name="Kudo T."/>
            <person name="Ohkuma M."/>
            <person name="Tanasupawat S."/>
        </authorList>
    </citation>
    <scope>NUCLEOTIDE SEQUENCE [LARGE SCALE GENOMIC DNA]</scope>
    <source>
        <strain evidence="3 4">LDG1-06</strain>
    </source>
</reference>
<protein>
    <recommendedName>
        <fullName evidence="5">Lipoprotein</fullName>
    </recommendedName>
</protein>
<evidence type="ECO:0000256" key="1">
    <source>
        <dbReference type="SAM" id="MobiDB-lite"/>
    </source>
</evidence>
<dbReference type="Proteomes" id="UP000632138">
    <property type="component" value="Unassembled WGS sequence"/>
</dbReference>
<feature type="chain" id="PRO_5045245230" description="Lipoprotein" evidence="2">
    <location>
        <begin position="20"/>
        <end position="178"/>
    </location>
</feature>
<gene>
    <name evidence="3" type="ORF">JIG36_02530</name>
</gene>
<keyword evidence="2" id="KW-0732">Signal</keyword>
<feature type="region of interest" description="Disordered" evidence="1">
    <location>
        <begin position="19"/>
        <end position="53"/>
    </location>
</feature>
<evidence type="ECO:0008006" key="5">
    <source>
        <dbReference type="Google" id="ProtNLM"/>
    </source>
</evidence>
<sequence>MRKFLLPAVAALLAGACSSAPPTQDQVATLSSPAASSAPAKNTTRPQLRLDTSDEEAQRYWTAYDDCLVANGVKVNVVDQAGPAGNDVRRLDQSGEPRSAYKACAGKLPLQPPELDEDINPHYASQWNDNVRCLREHGLMVHVTNPGEWTYDDGDNPLPANQDELEESCLLEAFGGKK</sequence>
<organism evidence="3 4">
    <name type="scientific">Paractinoplanes ovalisporus</name>
    <dbReference type="NCBI Taxonomy" id="2810368"/>
    <lineage>
        <taxon>Bacteria</taxon>
        <taxon>Bacillati</taxon>
        <taxon>Actinomycetota</taxon>
        <taxon>Actinomycetes</taxon>
        <taxon>Micromonosporales</taxon>
        <taxon>Micromonosporaceae</taxon>
        <taxon>Paractinoplanes</taxon>
    </lineage>
</organism>
<evidence type="ECO:0000256" key="2">
    <source>
        <dbReference type="SAM" id="SignalP"/>
    </source>
</evidence>
<feature type="signal peptide" evidence="2">
    <location>
        <begin position="1"/>
        <end position="19"/>
    </location>
</feature>
<keyword evidence="4" id="KW-1185">Reference proteome</keyword>
<proteinExistence type="predicted"/>
<dbReference type="PROSITE" id="PS51257">
    <property type="entry name" value="PROKAR_LIPOPROTEIN"/>
    <property type="match status" value="1"/>
</dbReference>
<accession>A0ABS2A561</accession>
<feature type="compositionally biased region" description="Low complexity" evidence="1">
    <location>
        <begin position="31"/>
        <end position="40"/>
    </location>
</feature>
<evidence type="ECO:0000313" key="3">
    <source>
        <dbReference type="EMBL" id="MBM2614434.1"/>
    </source>
</evidence>
<dbReference type="EMBL" id="JAENHP010000001">
    <property type="protein sequence ID" value="MBM2614434.1"/>
    <property type="molecule type" value="Genomic_DNA"/>
</dbReference>
<comment type="caution">
    <text evidence="3">The sequence shown here is derived from an EMBL/GenBank/DDBJ whole genome shotgun (WGS) entry which is preliminary data.</text>
</comment>
<evidence type="ECO:0000313" key="4">
    <source>
        <dbReference type="Proteomes" id="UP000632138"/>
    </source>
</evidence>